<dbReference type="SUPFAM" id="SSF53850">
    <property type="entry name" value="Periplasmic binding protein-like II"/>
    <property type="match status" value="1"/>
</dbReference>
<evidence type="ECO:0000256" key="2">
    <source>
        <dbReference type="ARBA" id="ARBA00023015"/>
    </source>
</evidence>
<keyword evidence="3 6" id="KW-0238">DNA-binding</keyword>
<sequence>MELRHLRYFEALASTLNFTRAAEQLHIAQPPLSRQIQQLEEELGVMLIDRSVRPLALTRAGAFFYEQSTQVLGRIEEVIQATRRLGAGQRRWLGIGFVPSMLYGSLPNTIRGFMDEHPDIDVVLSELTSVQQAQALQAGRIDVGFGRVAIDAEGLLHALIEEEPLIAVLPVDSVLADAPSVSLQALAQQQVILYPSQPRPSFADQVAAQFRVRGCPIVRTFETNGLQTAIGLVAAGIGVSLVPRSVQRLRRDDVTYRPISDLGVSSPILMSTRASDISPDLKTLCQTVRDSFSGAARAV</sequence>
<feature type="domain" description="HTH lysR-type" evidence="5">
    <location>
        <begin position="1"/>
        <end position="58"/>
    </location>
</feature>
<accession>A0A318H328</accession>
<evidence type="ECO:0000259" key="5">
    <source>
        <dbReference type="PROSITE" id="PS50931"/>
    </source>
</evidence>
<evidence type="ECO:0000256" key="3">
    <source>
        <dbReference type="ARBA" id="ARBA00023125"/>
    </source>
</evidence>
<dbReference type="Pfam" id="PF00126">
    <property type="entry name" value="HTH_1"/>
    <property type="match status" value="1"/>
</dbReference>
<evidence type="ECO:0000256" key="1">
    <source>
        <dbReference type="ARBA" id="ARBA00009437"/>
    </source>
</evidence>
<dbReference type="GO" id="GO:0032993">
    <property type="term" value="C:protein-DNA complex"/>
    <property type="evidence" value="ECO:0007669"/>
    <property type="project" value="TreeGrafter"/>
</dbReference>
<name>A0A318H328_9BURK</name>
<dbReference type="InterPro" id="IPR036390">
    <property type="entry name" value="WH_DNA-bd_sf"/>
</dbReference>
<dbReference type="InterPro" id="IPR000847">
    <property type="entry name" value="LysR_HTH_N"/>
</dbReference>
<protein>
    <submittedName>
        <fullName evidence="6">DNA-binding transcriptional LysR family regulator</fullName>
    </submittedName>
</protein>
<dbReference type="PANTHER" id="PTHR30346:SF17">
    <property type="entry name" value="LYSR FAMILY TRANSCRIPTIONAL REGULATOR"/>
    <property type="match status" value="1"/>
</dbReference>
<dbReference type="FunFam" id="1.10.10.10:FF:000001">
    <property type="entry name" value="LysR family transcriptional regulator"/>
    <property type="match status" value="1"/>
</dbReference>
<dbReference type="GO" id="GO:0003700">
    <property type="term" value="F:DNA-binding transcription factor activity"/>
    <property type="evidence" value="ECO:0007669"/>
    <property type="project" value="InterPro"/>
</dbReference>
<dbReference type="Gene3D" id="3.40.190.10">
    <property type="entry name" value="Periplasmic binding protein-like II"/>
    <property type="match status" value="2"/>
</dbReference>
<dbReference type="GO" id="GO:0003677">
    <property type="term" value="F:DNA binding"/>
    <property type="evidence" value="ECO:0007669"/>
    <property type="project" value="UniProtKB-KW"/>
</dbReference>
<dbReference type="OrthoDB" id="8807047at2"/>
<organism evidence="6 7">
    <name type="scientific">Sphaerotilus hippei</name>
    <dbReference type="NCBI Taxonomy" id="744406"/>
    <lineage>
        <taxon>Bacteria</taxon>
        <taxon>Pseudomonadati</taxon>
        <taxon>Pseudomonadota</taxon>
        <taxon>Betaproteobacteria</taxon>
        <taxon>Burkholderiales</taxon>
        <taxon>Sphaerotilaceae</taxon>
        <taxon>Sphaerotilus</taxon>
    </lineage>
</organism>
<dbReference type="PROSITE" id="PS50931">
    <property type="entry name" value="HTH_LYSR"/>
    <property type="match status" value="1"/>
</dbReference>
<dbReference type="Gene3D" id="1.10.10.10">
    <property type="entry name" value="Winged helix-like DNA-binding domain superfamily/Winged helix DNA-binding domain"/>
    <property type="match status" value="1"/>
</dbReference>
<dbReference type="PANTHER" id="PTHR30346">
    <property type="entry name" value="TRANSCRIPTIONAL DUAL REGULATOR HCAR-RELATED"/>
    <property type="match status" value="1"/>
</dbReference>
<dbReference type="EMBL" id="QJJS01000004">
    <property type="protein sequence ID" value="PXW97627.1"/>
    <property type="molecule type" value="Genomic_DNA"/>
</dbReference>
<gene>
    <name evidence="6" type="ORF">C7444_104230</name>
</gene>
<keyword evidence="7" id="KW-1185">Reference proteome</keyword>
<evidence type="ECO:0000313" key="6">
    <source>
        <dbReference type="EMBL" id="PXW97627.1"/>
    </source>
</evidence>
<dbReference type="SUPFAM" id="SSF46785">
    <property type="entry name" value="Winged helix' DNA-binding domain"/>
    <property type="match status" value="1"/>
</dbReference>
<keyword evidence="4" id="KW-0804">Transcription</keyword>
<dbReference type="InterPro" id="IPR036388">
    <property type="entry name" value="WH-like_DNA-bd_sf"/>
</dbReference>
<reference evidence="6 7" key="1">
    <citation type="submission" date="2018-05" db="EMBL/GenBank/DDBJ databases">
        <title>Genomic Encyclopedia of Type Strains, Phase IV (KMG-IV): sequencing the most valuable type-strain genomes for metagenomic binning, comparative biology and taxonomic classification.</title>
        <authorList>
            <person name="Goeker M."/>
        </authorList>
    </citation>
    <scope>NUCLEOTIDE SEQUENCE [LARGE SCALE GENOMIC DNA]</scope>
    <source>
        <strain evidence="6 7">DSM 566</strain>
    </source>
</reference>
<proteinExistence type="inferred from homology"/>
<comment type="similarity">
    <text evidence="1">Belongs to the LysR transcriptional regulatory family.</text>
</comment>
<evidence type="ECO:0000313" key="7">
    <source>
        <dbReference type="Proteomes" id="UP000247811"/>
    </source>
</evidence>
<dbReference type="InterPro" id="IPR005119">
    <property type="entry name" value="LysR_subst-bd"/>
</dbReference>
<comment type="caution">
    <text evidence="6">The sequence shown here is derived from an EMBL/GenBank/DDBJ whole genome shotgun (WGS) entry which is preliminary data.</text>
</comment>
<dbReference type="PRINTS" id="PR00039">
    <property type="entry name" value="HTHLYSR"/>
</dbReference>
<dbReference type="Proteomes" id="UP000247811">
    <property type="component" value="Unassembled WGS sequence"/>
</dbReference>
<evidence type="ECO:0000256" key="4">
    <source>
        <dbReference type="ARBA" id="ARBA00023163"/>
    </source>
</evidence>
<dbReference type="AlphaFoldDB" id="A0A318H328"/>
<keyword evidence="2" id="KW-0805">Transcription regulation</keyword>
<dbReference type="RefSeq" id="WP_110400008.1">
    <property type="nucleotide sequence ID" value="NZ_QJJS01000004.1"/>
</dbReference>
<dbReference type="Pfam" id="PF03466">
    <property type="entry name" value="LysR_substrate"/>
    <property type="match status" value="1"/>
</dbReference>